<reference evidence="2 3" key="1">
    <citation type="submission" date="2018-11" db="EMBL/GenBank/DDBJ databases">
        <authorList>
            <consortium name="Pathogen Informatics"/>
        </authorList>
    </citation>
    <scope>NUCLEOTIDE SEQUENCE [LARGE SCALE GENOMIC DNA]</scope>
</reference>
<evidence type="ECO:0000313" key="3">
    <source>
        <dbReference type="Proteomes" id="UP000274504"/>
    </source>
</evidence>
<feature type="region of interest" description="Disordered" evidence="1">
    <location>
        <begin position="74"/>
        <end position="97"/>
    </location>
</feature>
<dbReference type="Proteomes" id="UP000274504">
    <property type="component" value="Unassembled WGS sequence"/>
</dbReference>
<dbReference type="AlphaFoldDB" id="A0A3P7BCG9"/>
<sequence length="128" mass="13770">MLALQHPGGTFSALTSGHYRSPPNLSTNHPNSLPPSINSAFAPITNNHTNHSSSISSLVQHMLGSTLVNRDVLPNHLLPPDSHPHPHPHSSPMAPNSAMAMLAYLQLVHSLGGQENNQSEWPERDSVS</sequence>
<gene>
    <name evidence="2" type="ORF">HDID_LOCUS6423</name>
</gene>
<protein>
    <submittedName>
        <fullName evidence="2">Uncharacterized protein</fullName>
    </submittedName>
</protein>
<evidence type="ECO:0000256" key="1">
    <source>
        <dbReference type="SAM" id="MobiDB-lite"/>
    </source>
</evidence>
<dbReference type="EMBL" id="UYSG01005341">
    <property type="protein sequence ID" value="VDL58741.1"/>
    <property type="molecule type" value="Genomic_DNA"/>
</dbReference>
<evidence type="ECO:0000313" key="2">
    <source>
        <dbReference type="EMBL" id="VDL58741.1"/>
    </source>
</evidence>
<name>A0A3P7BCG9_HYMDI</name>
<feature type="compositionally biased region" description="Polar residues" evidence="1">
    <location>
        <begin position="23"/>
        <end position="39"/>
    </location>
</feature>
<feature type="compositionally biased region" description="Low complexity" evidence="1">
    <location>
        <begin position="44"/>
        <end position="53"/>
    </location>
</feature>
<accession>A0A3P7BCG9</accession>
<organism evidence="2 3">
    <name type="scientific">Hymenolepis diminuta</name>
    <name type="common">Rat tapeworm</name>
    <dbReference type="NCBI Taxonomy" id="6216"/>
    <lineage>
        <taxon>Eukaryota</taxon>
        <taxon>Metazoa</taxon>
        <taxon>Spiralia</taxon>
        <taxon>Lophotrochozoa</taxon>
        <taxon>Platyhelminthes</taxon>
        <taxon>Cestoda</taxon>
        <taxon>Eucestoda</taxon>
        <taxon>Cyclophyllidea</taxon>
        <taxon>Hymenolepididae</taxon>
        <taxon>Hymenolepis</taxon>
    </lineage>
</organism>
<proteinExistence type="predicted"/>
<feature type="region of interest" description="Disordered" evidence="1">
    <location>
        <begin position="1"/>
        <end position="53"/>
    </location>
</feature>